<dbReference type="CDD" id="cd03444">
    <property type="entry name" value="Thioesterase_II_repeat1"/>
    <property type="match status" value="1"/>
</dbReference>
<evidence type="ECO:0000259" key="10">
    <source>
        <dbReference type="Pfam" id="PF13622"/>
    </source>
</evidence>
<proteinExistence type="inferred from homology"/>
<dbReference type="GO" id="GO:0009062">
    <property type="term" value="P:fatty acid catabolic process"/>
    <property type="evidence" value="ECO:0007669"/>
    <property type="project" value="TreeGrafter"/>
</dbReference>
<dbReference type="PANTHER" id="PTHR11066">
    <property type="entry name" value="ACYL-COA THIOESTERASE"/>
    <property type="match status" value="1"/>
</dbReference>
<comment type="subunit">
    <text evidence="2">Homotetramer.</text>
</comment>
<dbReference type="CDD" id="cd03445">
    <property type="entry name" value="Thioesterase_II_repeat2"/>
    <property type="match status" value="1"/>
</dbReference>
<protein>
    <recommendedName>
        <fullName evidence="7">Acyl-CoA thioesterase 2</fullName>
        <ecNumber evidence="5">3.1.2.20</ecNumber>
    </recommendedName>
    <alternativeName>
        <fullName evidence="8">Thioesterase II</fullName>
    </alternativeName>
</protein>
<dbReference type="Pfam" id="PF02551">
    <property type="entry name" value="Acyl_CoA_thio"/>
    <property type="match status" value="1"/>
</dbReference>
<dbReference type="EC" id="3.1.2.20" evidence="5"/>
<evidence type="ECO:0000256" key="8">
    <source>
        <dbReference type="ARBA" id="ARBA00079653"/>
    </source>
</evidence>
<name>Q0G0A1_9HYPH</name>
<evidence type="ECO:0000256" key="5">
    <source>
        <dbReference type="ARBA" id="ARBA00038894"/>
    </source>
</evidence>
<dbReference type="InterPro" id="IPR003703">
    <property type="entry name" value="Acyl_CoA_thio"/>
</dbReference>
<feature type="domain" description="Acyl-CoA thioesterase 2 C-terminal" evidence="9">
    <location>
        <begin position="176"/>
        <end position="296"/>
    </location>
</feature>
<evidence type="ECO:0000256" key="4">
    <source>
        <dbReference type="ARBA" id="ARBA00023098"/>
    </source>
</evidence>
<gene>
    <name evidence="11" type="ORF">FP2506_03159</name>
</gene>
<dbReference type="Pfam" id="PF13622">
    <property type="entry name" value="4HBT_3"/>
    <property type="match status" value="1"/>
</dbReference>
<dbReference type="GO" id="GO:0047617">
    <property type="term" value="F:fatty acyl-CoA hydrolase activity"/>
    <property type="evidence" value="ECO:0007669"/>
    <property type="project" value="UniProtKB-EC"/>
</dbReference>
<dbReference type="InterPro" id="IPR042171">
    <property type="entry name" value="Acyl-CoA_hotdog"/>
</dbReference>
<evidence type="ECO:0000256" key="7">
    <source>
        <dbReference type="ARBA" id="ARBA00071120"/>
    </source>
</evidence>
<dbReference type="STRING" id="217511.GCA_001463845_01203"/>
<dbReference type="InterPro" id="IPR029069">
    <property type="entry name" value="HotDog_dom_sf"/>
</dbReference>
<evidence type="ECO:0000259" key="9">
    <source>
        <dbReference type="Pfam" id="PF02551"/>
    </source>
</evidence>
<dbReference type="GO" id="GO:0006637">
    <property type="term" value="P:acyl-CoA metabolic process"/>
    <property type="evidence" value="ECO:0007669"/>
    <property type="project" value="InterPro"/>
</dbReference>
<dbReference type="EMBL" id="AATP01000006">
    <property type="protein sequence ID" value="EAU40692.1"/>
    <property type="molecule type" value="Genomic_DNA"/>
</dbReference>
<feature type="domain" description="Acyl-CoA thioesterase-like N-terminal HotDog" evidence="10">
    <location>
        <begin position="45"/>
        <end position="124"/>
    </location>
</feature>
<comment type="catalytic activity">
    <reaction evidence="6">
        <text>a fatty acyl-CoA + H2O = a fatty acid + CoA + H(+)</text>
        <dbReference type="Rhea" id="RHEA:16781"/>
        <dbReference type="ChEBI" id="CHEBI:15377"/>
        <dbReference type="ChEBI" id="CHEBI:15378"/>
        <dbReference type="ChEBI" id="CHEBI:28868"/>
        <dbReference type="ChEBI" id="CHEBI:57287"/>
        <dbReference type="ChEBI" id="CHEBI:77636"/>
        <dbReference type="EC" id="3.1.2.20"/>
    </reaction>
    <physiologicalReaction direction="left-to-right" evidence="6">
        <dbReference type="Rhea" id="RHEA:16782"/>
    </physiologicalReaction>
</comment>
<dbReference type="Proteomes" id="UP000004310">
    <property type="component" value="Unassembled WGS sequence"/>
</dbReference>
<dbReference type="InterPro" id="IPR049449">
    <property type="entry name" value="TesB_ACOT8-like_N"/>
</dbReference>
<evidence type="ECO:0000256" key="1">
    <source>
        <dbReference type="ARBA" id="ARBA00006538"/>
    </source>
</evidence>
<dbReference type="NCBIfam" id="TIGR00189">
    <property type="entry name" value="tesB"/>
    <property type="match status" value="1"/>
</dbReference>
<dbReference type="InterPro" id="IPR025652">
    <property type="entry name" value="TesB_C"/>
</dbReference>
<dbReference type="eggNOG" id="COG1946">
    <property type="taxonomic scope" value="Bacteria"/>
</dbReference>
<dbReference type="FunFam" id="2.40.160.210:FF:000001">
    <property type="entry name" value="Acyl-CoA thioesterase II"/>
    <property type="match status" value="1"/>
</dbReference>
<accession>Q0G0A1</accession>
<evidence type="ECO:0000313" key="12">
    <source>
        <dbReference type="Proteomes" id="UP000004310"/>
    </source>
</evidence>
<evidence type="ECO:0000256" key="6">
    <source>
        <dbReference type="ARBA" id="ARBA00050943"/>
    </source>
</evidence>
<keyword evidence="12" id="KW-1185">Reference proteome</keyword>
<dbReference type="PANTHER" id="PTHR11066:SF34">
    <property type="entry name" value="ACYL-COENZYME A THIOESTERASE 8"/>
    <property type="match status" value="1"/>
</dbReference>
<sequence length="302" mass="33983">MVQSPHGRRTKGIIASMNAVSELLEILDLEKIEENLFRGVSADQTWQRVFGGQVVAQALVAAQRTVPADRFCHSLHSYFLRGGDPSAPIVYDVDRIRDGGSFTTRRVVAIQHGRAIFLLSASFQLHEEGFDHQIEMPDVLGPDEIPHGDALKERILEHAPPAVKRYWQRPRPIEFRPIMLDHYLTENKLEPIQRIWVRCNDEIGDDPSLNAAVLAYLSDMTLLDTSLFAHGLSVFDERVQAASLDHSMWFHRPVRVSDWLLYAQDSPSSSGGRGLTRGSLYTREGRLVASVAQEGLIRPRKG</sequence>
<comment type="similarity">
    <text evidence="1">Belongs to the C/M/P thioester hydrolase family.</text>
</comment>
<keyword evidence="4" id="KW-0443">Lipid metabolism</keyword>
<keyword evidence="3" id="KW-0378">Hydrolase</keyword>
<comment type="caution">
    <text evidence="11">The sequence shown here is derived from an EMBL/GenBank/DDBJ whole genome shotgun (WGS) entry which is preliminary data.</text>
</comment>
<organism evidence="11 12">
    <name type="scientific">Fulvimarina pelagi HTCC2506</name>
    <dbReference type="NCBI Taxonomy" id="314231"/>
    <lineage>
        <taxon>Bacteria</taxon>
        <taxon>Pseudomonadati</taxon>
        <taxon>Pseudomonadota</taxon>
        <taxon>Alphaproteobacteria</taxon>
        <taxon>Hyphomicrobiales</taxon>
        <taxon>Aurantimonadaceae</taxon>
        <taxon>Fulvimarina</taxon>
    </lineage>
</organism>
<evidence type="ECO:0000313" key="11">
    <source>
        <dbReference type="EMBL" id="EAU40692.1"/>
    </source>
</evidence>
<dbReference type="SUPFAM" id="SSF54637">
    <property type="entry name" value="Thioesterase/thiol ester dehydrase-isomerase"/>
    <property type="match status" value="2"/>
</dbReference>
<dbReference type="HOGENOM" id="CLU_032690_0_0_5"/>
<dbReference type="Gene3D" id="2.40.160.210">
    <property type="entry name" value="Acyl-CoA thioesterase, double hotdog domain"/>
    <property type="match status" value="1"/>
</dbReference>
<evidence type="ECO:0000256" key="2">
    <source>
        <dbReference type="ARBA" id="ARBA00011881"/>
    </source>
</evidence>
<reference evidence="11 12" key="1">
    <citation type="journal article" date="2010" name="J. Bacteriol.">
        <title>Genome sequence of Fulvimarina pelagi HTCC2506T, a Mn(II)-oxidizing alphaproteobacterium possessing an aerobic anoxygenic photosynthetic gene cluster and Xanthorhodopsin.</title>
        <authorList>
            <person name="Kang I."/>
            <person name="Oh H.M."/>
            <person name="Lim S.I."/>
            <person name="Ferriera S."/>
            <person name="Giovannoni S.J."/>
            <person name="Cho J.C."/>
        </authorList>
    </citation>
    <scope>NUCLEOTIDE SEQUENCE [LARGE SCALE GENOMIC DNA]</scope>
    <source>
        <strain evidence="11 12">HTCC2506</strain>
    </source>
</reference>
<evidence type="ECO:0000256" key="3">
    <source>
        <dbReference type="ARBA" id="ARBA00022801"/>
    </source>
</evidence>
<dbReference type="AlphaFoldDB" id="Q0G0A1"/>